<dbReference type="AlphaFoldDB" id="A0A8S3BXP5"/>
<gene>
    <name evidence="2" type="ORF">SMN809_LOCUS50273</name>
</gene>
<evidence type="ECO:0000313" key="2">
    <source>
        <dbReference type="EMBL" id="CAF4869622.1"/>
    </source>
</evidence>
<reference evidence="2" key="1">
    <citation type="submission" date="2021-02" db="EMBL/GenBank/DDBJ databases">
        <authorList>
            <person name="Nowell W R."/>
        </authorList>
    </citation>
    <scope>NUCLEOTIDE SEQUENCE</scope>
</reference>
<feature type="non-terminal residue" evidence="2">
    <location>
        <position position="1"/>
    </location>
</feature>
<proteinExistence type="predicted"/>
<name>A0A8S3BXP5_9BILA</name>
<feature type="region of interest" description="Disordered" evidence="1">
    <location>
        <begin position="1"/>
        <end position="35"/>
    </location>
</feature>
<organism evidence="2 3">
    <name type="scientific">Rotaria magnacalcarata</name>
    <dbReference type="NCBI Taxonomy" id="392030"/>
    <lineage>
        <taxon>Eukaryota</taxon>
        <taxon>Metazoa</taxon>
        <taxon>Spiralia</taxon>
        <taxon>Gnathifera</taxon>
        <taxon>Rotifera</taxon>
        <taxon>Eurotatoria</taxon>
        <taxon>Bdelloidea</taxon>
        <taxon>Philodinida</taxon>
        <taxon>Philodinidae</taxon>
        <taxon>Rotaria</taxon>
    </lineage>
</organism>
<comment type="caution">
    <text evidence="2">The sequence shown here is derived from an EMBL/GenBank/DDBJ whole genome shotgun (WGS) entry which is preliminary data.</text>
</comment>
<sequence length="35" mass="3657">VIIGLTELGSTNECSADSDDNECSGDLDDDEYSSS</sequence>
<evidence type="ECO:0000313" key="3">
    <source>
        <dbReference type="Proteomes" id="UP000676336"/>
    </source>
</evidence>
<dbReference type="Proteomes" id="UP000676336">
    <property type="component" value="Unassembled WGS sequence"/>
</dbReference>
<evidence type="ECO:0000256" key="1">
    <source>
        <dbReference type="SAM" id="MobiDB-lite"/>
    </source>
</evidence>
<dbReference type="EMBL" id="CAJOBI010165915">
    <property type="protein sequence ID" value="CAF4869622.1"/>
    <property type="molecule type" value="Genomic_DNA"/>
</dbReference>
<accession>A0A8S3BXP5</accession>
<feature type="compositionally biased region" description="Acidic residues" evidence="1">
    <location>
        <begin position="16"/>
        <end position="35"/>
    </location>
</feature>
<protein>
    <submittedName>
        <fullName evidence="2">Uncharacterized protein</fullName>
    </submittedName>
</protein>